<comment type="caution">
    <text evidence="12">The sequence shown here is derived from an EMBL/GenBank/DDBJ whole genome shotgun (WGS) entry which is preliminary data.</text>
</comment>
<evidence type="ECO:0000256" key="7">
    <source>
        <dbReference type="SAM" id="MobiDB-lite"/>
    </source>
</evidence>
<evidence type="ECO:0000256" key="3">
    <source>
        <dbReference type="ARBA" id="ARBA00022737"/>
    </source>
</evidence>
<dbReference type="AlphaFoldDB" id="A0ABD1T078"/>
<dbReference type="InterPro" id="IPR027417">
    <property type="entry name" value="P-loop_NTPase"/>
</dbReference>
<dbReference type="Pfam" id="PF00931">
    <property type="entry name" value="NB-ARC"/>
    <property type="match status" value="1"/>
</dbReference>
<accession>A0ABD1T078</accession>
<dbReference type="Gene3D" id="3.80.10.10">
    <property type="entry name" value="Ribonuclease Inhibitor"/>
    <property type="match status" value="1"/>
</dbReference>
<dbReference type="GO" id="GO:0005524">
    <property type="term" value="F:ATP binding"/>
    <property type="evidence" value="ECO:0007669"/>
    <property type="project" value="UniProtKB-KW"/>
</dbReference>
<dbReference type="GO" id="GO:0006952">
    <property type="term" value="P:defense response"/>
    <property type="evidence" value="ECO:0007669"/>
    <property type="project" value="UniProtKB-KW"/>
</dbReference>
<dbReference type="Pfam" id="PF18052">
    <property type="entry name" value="Rx_N"/>
    <property type="match status" value="1"/>
</dbReference>
<dbReference type="InterPro" id="IPR055414">
    <property type="entry name" value="LRR_R13L4/SHOC2-like"/>
</dbReference>
<keyword evidence="5" id="KW-0611">Plant defense</keyword>
<feature type="compositionally biased region" description="Basic and acidic residues" evidence="7">
    <location>
        <begin position="238"/>
        <end position="249"/>
    </location>
</feature>
<name>A0ABD1T078_9LAMI</name>
<proteinExistence type="inferred from homology"/>
<feature type="domain" description="Disease resistance N-terminal" evidence="9">
    <location>
        <begin position="6"/>
        <end position="92"/>
    </location>
</feature>
<evidence type="ECO:0000256" key="4">
    <source>
        <dbReference type="ARBA" id="ARBA00022741"/>
    </source>
</evidence>
<keyword evidence="13" id="KW-1185">Reference proteome</keyword>
<evidence type="ECO:0000259" key="11">
    <source>
        <dbReference type="Pfam" id="PF23598"/>
    </source>
</evidence>
<feature type="region of interest" description="Disordered" evidence="7">
    <location>
        <begin position="194"/>
        <end position="276"/>
    </location>
</feature>
<dbReference type="Gene3D" id="1.20.5.4130">
    <property type="match status" value="1"/>
</dbReference>
<keyword evidence="6" id="KW-0067">ATP-binding</keyword>
<dbReference type="InterPro" id="IPR036388">
    <property type="entry name" value="WH-like_DNA-bd_sf"/>
</dbReference>
<sequence length="1134" mass="129563">MALDAVVSVVIQKLRDMVAEESITLNKVIGTQLKEMQEALLKMQGFFIDASDKETNVEDIKKWTSEYLQNLYSVEDAIESFALRITRQRKRMGFLMNHALFLKNFTACKMLSRKLVKIQREIDFLNDHKPVDVEDASLRSRRSQQNDEQNGAQIDPSDAVSFSSWTYGYGAGEIREEEKTNMFDYAEFNRITQSARHSSSNISSNEEDSSKSTLSINSNDMLFPSNTSVIREGGWQHSDQKPSDDDKSSVRSRCSQPNDAQIDLNELSNDSGENREENAKVELYTFGYTDLDDLTTNARHRISTSSVAEGSRSKDLLRSLSNVMTFSSETSFIRERWQQAKLIYNSTSDEQELYIVGFRQDVHDLVNRLIKEDSGGDRIISLVGELGSGKTTLARAVHGNRIIKDYFKSSGAWVTISKESSTADFLRNLLKQVGESKDQGGVLSEQMLQTRVWERLRDRKYLIVLDGVGSVDVWENIKNVFPDDKNGSKIILTTCDIQVAKYADPNSPPHYMKKLDNQDSWKLFLNKVGLEESEECSTLKMKIIEICNGLPLKIVLLGSLLSTKKAEGYDKWASILDSQENSLASDTLSFCYNDLDAHSKLCLLYLMLFPQEYDIPIRRVLRLWLAEGFVKRPEKQDMCQEIPVQEYFDNLVKRSLIQISKLRSDGSPRKCRLLGVLRDYLLDKARDICLFHVHRNLDCHEDGGRYGKRRLVEYADAKNCPLDRFQFQHLRSYISFNIQKKDIPAKEVGNLLSSTIGKGFGLLRVLDLEGVYKPSLPDNLGDLFHLRYLGLRWTFLDKLPKSVGDLTYLETLDLKHTYINRIPTSIWKLKHLRHLNLNEICLNKDMPLHLSGSLPPLLTLWGLSVDPESPVKKCLSKLTQLRELGISFRLSNFYDHSSQERNGSSSLTQFREDLLDWISKLTTLQSLRLRSKDDMGHPSELILKPLSSLENLSNLNLLGKLQKLPERDQFPPNIKVLTLSVSHLVNDPMPILGQLPSLTVLRLLANSYRGKKIFCPQGTFKELRVLNLWMLKDLEEWDLEEGAMEKLKELNIRCCSNLNNIPGKLLQQRTFKDLILTNMPGKFKEDIEQNYFGKVSVTVKDYKFTPLPWEQADESPNGVSSSVYGYSNGEISHN</sequence>
<organism evidence="12 13">
    <name type="scientific">Abeliophyllum distichum</name>
    <dbReference type="NCBI Taxonomy" id="126358"/>
    <lineage>
        <taxon>Eukaryota</taxon>
        <taxon>Viridiplantae</taxon>
        <taxon>Streptophyta</taxon>
        <taxon>Embryophyta</taxon>
        <taxon>Tracheophyta</taxon>
        <taxon>Spermatophyta</taxon>
        <taxon>Magnoliopsida</taxon>
        <taxon>eudicotyledons</taxon>
        <taxon>Gunneridae</taxon>
        <taxon>Pentapetalae</taxon>
        <taxon>asterids</taxon>
        <taxon>lamiids</taxon>
        <taxon>Lamiales</taxon>
        <taxon>Oleaceae</taxon>
        <taxon>Forsythieae</taxon>
        <taxon>Abeliophyllum</taxon>
    </lineage>
</organism>
<dbReference type="InterPro" id="IPR044974">
    <property type="entry name" value="Disease_R_plants"/>
</dbReference>
<dbReference type="InterPro" id="IPR041118">
    <property type="entry name" value="Rx_N"/>
</dbReference>
<feature type="domain" description="Disease resistance R13L4/SHOC-2-like LRR" evidence="11">
    <location>
        <begin position="759"/>
        <end position="1055"/>
    </location>
</feature>
<dbReference type="Gene3D" id="3.40.50.300">
    <property type="entry name" value="P-loop containing nucleotide triphosphate hydrolases"/>
    <property type="match status" value="1"/>
</dbReference>
<dbReference type="CDD" id="cd14798">
    <property type="entry name" value="RX-CC_like"/>
    <property type="match status" value="1"/>
</dbReference>
<feature type="domain" description="NB-ARC" evidence="8">
    <location>
        <begin position="360"/>
        <end position="531"/>
    </location>
</feature>
<dbReference type="InterPro" id="IPR032675">
    <property type="entry name" value="LRR_dom_sf"/>
</dbReference>
<keyword evidence="2" id="KW-0433">Leucine-rich repeat</keyword>
<dbReference type="SUPFAM" id="SSF52058">
    <property type="entry name" value="L domain-like"/>
    <property type="match status" value="1"/>
</dbReference>
<feature type="region of interest" description="Disordered" evidence="7">
    <location>
        <begin position="135"/>
        <end position="158"/>
    </location>
</feature>
<protein>
    <submittedName>
        <fullName evidence="12">Disease resistance RPP8-like protein 3</fullName>
    </submittedName>
</protein>
<evidence type="ECO:0000256" key="6">
    <source>
        <dbReference type="ARBA" id="ARBA00022840"/>
    </source>
</evidence>
<evidence type="ECO:0000259" key="10">
    <source>
        <dbReference type="Pfam" id="PF23559"/>
    </source>
</evidence>
<dbReference type="Gene3D" id="1.10.8.430">
    <property type="entry name" value="Helical domain of apoptotic protease-activating factors"/>
    <property type="match status" value="1"/>
</dbReference>
<dbReference type="Gene3D" id="1.10.10.10">
    <property type="entry name" value="Winged helix-like DNA-binding domain superfamily/Winged helix DNA-binding domain"/>
    <property type="match status" value="1"/>
</dbReference>
<dbReference type="SUPFAM" id="SSF52540">
    <property type="entry name" value="P-loop containing nucleoside triphosphate hydrolases"/>
    <property type="match status" value="1"/>
</dbReference>
<dbReference type="PRINTS" id="PR00364">
    <property type="entry name" value="DISEASERSIST"/>
</dbReference>
<evidence type="ECO:0000313" key="13">
    <source>
        <dbReference type="Proteomes" id="UP001604336"/>
    </source>
</evidence>
<reference evidence="13" key="1">
    <citation type="submission" date="2024-07" db="EMBL/GenBank/DDBJ databases">
        <title>Two chromosome-level genome assemblies of Korean endemic species Abeliophyllum distichum and Forsythia ovata (Oleaceae).</title>
        <authorList>
            <person name="Jang H."/>
        </authorList>
    </citation>
    <scope>NUCLEOTIDE SEQUENCE [LARGE SCALE GENOMIC DNA]</scope>
</reference>
<dbReference type="Proteomes" id="UP001604336">
    <property type="component" value="Unassembled WGS sequence"/>
</dbReference>
<feature type="domain" description="Disease resistance protein winged helix" evidence="10">
    <location>
        <begin position="608"/>
        <end position="679"/>
    </location>
</feature>
<dbReference type="EMBL" id="JBFOLK010000006">
    <property type="protein sequence ID" value="KAL2505998.1"/>
    <property type="molecule type" value="Genomic_DNA"/>
</dbReference>
<gene>
    <name evidence="12" type="ORF">Adt_21619</name>
</gene>
<dbReference type="PANTHER" id="PTHR23155">
    <property type="entry name" value="DISEASE RESISTANCE PROTEIN RP"/>
    <property type="match status" value="1"/>
</dbReference>
<dbReference type="InterPro" id="IPR002182">
    <property type="entry name" value="NB-ARC"/>
</dbReference>
<dbReference type="FunFam" id="1.10.10.10:FF:000322">
    <property type="entry name" value="Probable disease resistance protein At1g63360"/>
    <property type="match status" value="1"/>
</dbReference>
<dbReference type="InterPro" id="IPR058922">
    <property type="entry name" value="WHD_DRP"/>
</dbReference>
<keyword evidence="4" id="KW-0547">Nucleotide-binding</keyword>
<dbReference type="Pfam" id="PF23598">
    <property type="entry name" value="LRR_14"/>
    <property type="match status" value="1"/>
</dbReference>
<feature type="compositionally biased region" description="Low complexity" evidence="7">
    <location>
        <begin position="194"/>
        <end position="204"/>
    </location>
</feature>
<evidence type="ECO:0000256" key="2">
    <source>
        <dbReference type="ARBA" id="ARBA00022614"/>
    </source>
</evidence>
<comment type="similarity">
    <text evidence="1">Belongs to the disease resistance NB-LRR family.</text>
</comment>
<dbReference type="PANTHER" id="PTHR23155:SF955">
    <property type="entry name" value="AAA+ ATPASE DOMAIN-CONTAINING PROTEIN"/>
    <property type="match status" value="1"/>
</dbReference>
<dbReference type="InterPro" id="IPR042197">
    <property type="entry name" value="Apaf_helical"/>
</dbReference>
<evidence type="ECO:0000256" key="5">
    <source>
        <dbReference type="ARBA" id="ARBA00022821"/>
    </source>
</evidence>
<evidence type="ECO:0000259" key="8">
    <source>
        <dbReference type="Pfam" id="PF00931"/>
    </source>
</evidence>
<evidence type="ECO:0000313" key="12">
    <source>
        <dbReference type="EMBL" id="KAL2505998.1"/>
    </source>
</evidence>
<dbReference type="InterPro" id="IPR038005">
    <property type="entry name" value="RX-like_CC"/>
</dbReference>
<dbReference type="Pfam" id="PF23559">
    <property type="entry name" value="WHD_DRP"/>
    <property type="match status" value="1"/>
</dbReference>
<evidence type="ECO:0000256" key="1">
    <source>
        <dbReference type="ARBA" id="ARBA00008894"/>
    </source>
</evidence>
<evidence type="ECO:0000259" key="9">
    <source>
        <dbReference type="Pfam" id="PF18052"/>
    </source>
</evidence>
<dbReference type="GO" id="GO:0051707">
    <property type="term" value="P:response to other organism"/>
    <property type="evidence" value="ECO:0007669"/>
    <property type="project" value="UniProtKB-ARBA"/>
</dbReference>
<keyword evidence="3" id="KW-0677">Repeat</keyword>
<feature type="compositionally biased region" description="Polar residues" evidence="7">
    <location>
        <begin position="216"/>
        <end position="229"/>
    </location>
</feature>